<name>A0A5N6E3V8_ASPPA</name>
<dbReference type="OMA" id="HERCEAS"/>
<feature type="chain" id="PRO_5024953421" evidence="2">
    <location>
        <begin position="20"/>
        <end position="104"/>
    </location>
</feature>
<dbReference type="EMBL" id="ML734937">
    <property type="protein sequence ID" value="KAB8212068.1"/>
    <property type="molecule type" value="Genomic_DNA"/>
</dbReference>
<dbReference type="AlphaFoldDB" id="A0A5N6E3V8"/>
<gene>
    <name evidence="3" type="ORF">BDV34DRAFT_184605</name>
</gene>
<keyword evidence="2" id="KW-0732">Signal</keyword>
<evidence type="ECO:0000256" key="2">
    <source>
        <dbReference type="SAM" id="SignalP"/>
    </source>
</evidence>
<feature type="signal peptide" evidence="2">
    <location>
        <begin position="1"/>
        <end position="19"/>
    </location>
</feature>
<dbReference type="VEuPathDB" id="FungiDB:BDV34DRAFT_184605"/>
<reference evidence="3 4" key="1">
    <citation type="submission" date="2019-04" db="EMBL/GenBank/DDBJ databases">
        <title>Fungal friends and foes A comparative genomics study of 23 Aspergillus species from section Flavi.</title>
        <authorList>
            <consortium name="DOE Joint Genome Institute"/>
            <person name="Kjaerbolling I."/>
            <person name="Vesth T.C."/>
            <person name="Frisvad J.C."/>
            <person name="Nybo J.L."/>
            <person name="Theobald S."/>
            <person name="Kildgaard S."/>
            <person name="Petersen T.I."/>
            <person name="Kuo A."/>
            <person name="Sato A."/>
            <person name="Lyhne E.K."/>
            <person name="Kogle M.E."/>
            <person name="Wiebenga A."/>
            <person name="Kun R.S."/>
            <person name="Lubbers R.J."/>
            <person name="Makela M.R."/>
            <person name="Barry K."/>
            <person name="Chovatia M."/>
            <person name="Clum A."/>
            <person name="Daum C."/>
            <person name="Haridas S."/>
            <person name="He G."/>
            <person name="LaButti K."/>
            <person name="Lipzen A."/>
            <person name="Mondo S."/>
            <person name="Pangilinan J."/>
            <person name="Riley R."/>
            <person name="Salamov A."/>
            <person name="Simmons B.A."/>
            <person name="Magnuson J.K."/>
            <person name="Henrissat B."/>
            <person name="Mortensen U.H."/>
            <person name="Larsen T.O."/>
            <person name="De vries R.P."/>
            <person name="Grigoriev I.V."/>
            <person name="Machida M."/>
            <person name="Baker S.E."/>
            <person name="Andersen M.R."/>
        </authorList>
    </citation>
    <scope>NUCLEOTIDE SEQUENCE [LARGE SCALE GENOMIC DNA]</scope>
    <source>
        <strain evidence="3 4">CBS 117618</strain>
    </source>
</reference>
<proteinExistence type="predicted"/>
<accession>A0A5N6E3V8</accession>
<protein>
    <submittedName>
        <fullName evidence="3">Uncharacterized protein</fullName>
    </submittedName>
</protein>
<evidence type="ECO:0000256" key="1">
    <source>
        <dbReference type="SAM" id="MobiDB-lite"/>
    </source>
</evidence>
<organism evidence="3 4">
    <name type="scientific">Aspergillus parasiticus</name>
    <dbReference type="NCBI Taxonomy" id="5067"/>
    <lineage>
        <taxon>Eukaryota</taxon>
        <taxon>Fungi</taxon>
        <taxon>Dikarya</taxon>
        <taxon>Ascomycota</taxon>
        <taxon>Pezizomycotina</taxon>
        <taxon>Eurotiomycetes</taxon>
        <taxon>Eurotiomycetidae</taxon>
        <taxon>Eurotiales</taxon>
        <taxon>Aspergillaceae</taxon>
        <taxon>Aspergillus</taxon>
        <taxon>Aspergillus subgen. Circumdati</taxon>
    </lineage>
</organism>
<dbReference type="Proteomes" id="UP000326532">
    <property type="component" value="Unassembled WGS sequence"/>
</dbReference>
<feature type="region of interest" description="Disordered" evidence="1">
    <location>
        <begin position="49"/>
        <end position="104"/>
    </location>
</feature>
<evidence type="ECO:0000313" key="3">
    <source>
        <dbReference type="EMBL" id="KAB8212068.1"/>
    </source>
</evidence>
<feature type="compositionally biased region" description="Polar residues" evidence="1">
    <location>
        <begin position="85"/>
        <end position="104"/>
    </location>
</feature>
<keyword evidence="4" id="KW-1185">Reference proteome</keyword>
<sequence>MSSSRSWSVLLHLIASHAAIDLQVTPKFQTILHERCEASPDVARAIVGTMQERNKPVPPEQQVNASTAPLKRKWKLDQDPPYRPSKSTRLSRSSAYLNEIQSHR</sequence>
<evidence type="ECO:0000313" key="4">
    <source>
        <dbReference type="Proteomes" id="UP000326532"/>
    </source>
</evidence>